<keyword evidence="6" id="KW-0413">Isomerase</keyword>
<evidence type="ECO:0000256" key="4">
    <source>
        <dbReference type="ARBA" id="ARBA00023110"/>
    </source>
</evidence>
<dbReference type="STRING" id="1306953.J121_2858"/>
<evidence type="ECO:0000256" key="3">
    <source>
        <dbReference type="ARBA" id="ARBA00013194"/>
    </source>
</evidence>
<evidence type="ECO:0000256" key="2">
    <source>
        <dbReference type="ARBA" id="ARBA00007656"/>
    </source>
</evidence>
<sequence length="261" mass="28865">MIRHWLRDPLAHFLIAGAVIWAGLALAGVPVDPASRSIELSRERQAGIAFGFERMMGRAPTDAEMDSAIERWVREEVLYREALRLGLDEGDAVVRRRLATKMDELAGAEAALARPSEADLERWLASHPDKYREGDRLTFRQVYYSSESAAARALASRDPVGEPISLPAEAVAVPLAQIRGTYGEAFTARLAELEPSSKWQGPVASGYGWHLVSLETRKAGKTPQLSAVRDRIEADWRAATIAERRQRAYAVLRGAYTVAIE</sequence>
<reference evidence="6" key="1">
    <citation type="submission" date="2015-02" db="EMBL/GenBank/DDBJ databases">
        <authorList>
            <person name="Chooi Y.-H."/>
        </authorList>
    </citation>
    <scope>NUCLEOTIDE SEQUENCE [LARGE SCALE GENOMIC DNA]</scope>
    <source>
        <strain evidence="6">LAMA 915</strain>
    </source>
</reference>
<evidence type="ECO:0000313" key="7">
    <source>
        <dbReference type="Proteomes" id="UP000037446"/>
    </source>
</evidence>
<dbReference type="AlphaFoldDB" id="A0A0L1KGU3"/>
<organism evidence="6 7">
    <name type="scientific">Qipengyuania citrea LAMA 915</name>
    <dbReference type="NCBI Taxonomy" id="1306953"/>
    <lineage>
        <taxon>Bacteria</taxon>
        <taxon>Pseudomonadati</taxon>
        <taxon>Pseudomonadota</taxon>
        <taxon>Alphaproteobacteria</taxon>
        <taxon>Sphingomonadales</taxon>
        <taxon>Erythrobacteraceae</taxon>
        <taxon>Qipengyuania</taxon>
    </lineage>
</organism>
<dbReference type="PANTHER" id="PTHR47245">
    <property type="entry name" value="PEPTIDYLPROLYL ISOMERASE"/>
    <property type="match status" value="1"/>
</dbReference>
<protein>
    <recommendedName>
        <fullName evidence="3">peptidylprolyl isomerase</fullName>
        <ecNumber evidence="3">5.2.1.8</ecNumber>
    </recommendedName>
</protein>
<gene>
    <name evidence="6" type="ORF">J121_2858</name>
</gene>
<feature type="domain" description="PpiC" evidence="5">
    <location>
        <begin position="115"/>
        <end position="230"/>
    </location>
</feature>
<evidence type="ECO:0000256" key="1">
    <source>
        <dbReference type="ARBA" id="ARBA00000971"/>
    </source>
</evidence>
<keyword evidence="4" id="KW-0697">Rotamase</keyword>
<comment type="similarity">
    <text evidence="2">Belongs to the PpiC/parvulin rotamase family.</text>
</comment>
<evidence type="ECO:0000259" key="5">
    <source>
        <dbReference type="Pfam" id="PF13145"/>
    </source>
</evidence>
<dbReference type="InterPro" id="IPR050245">
    <property type="entry name" value="PrsA_foldase"/>
</dbReference>
<name>A0A0L1KGU3_9SPHN</name>
<dbReference type="Pfam" id="PF13145">
    <property type="entry name" value="Rotamase_2"/>
    <property type="match status" value="1"/>
</dbReference>
<dbReference type="PANTHER" id="PTHR47245:SF2">
    <property type="entry name" value="PEPTIDYL-PROLYL CIS-TRANS ISOMERASE HP_0175-RELATED"/>
    <property type="match status" value="1"/>
</dbReference>
<dbReference type="EC" id="5.2.1.8" evidence="3"/>
<dbReference type="Proteomes" id="UP000037446">
    <property type="component" value="Unassembled WGS sequence"/>
</dbReference>
<dbReference type="RefSeq" id="WP_050599422.1">
    <property type="nucleotide sequence ID" value="NZ_JYNE01000017.1"/>
</dbReference>
<dbReference type="GO" id="GO:0003755">
    <property type="term" value="F:peptidyl-prolyl cis-trans isomerase activity"/>
    <property type="evidence" value="ECO:0007669"/>
    <property type="project" value="UniProtKB-KW"/>
</dbReference>
<accession>A0A0L1KGU3</accession>
<dbReference type="EMBL" id="JYNE01000017">
    <property type="protein sequence ID" value="KNH03079.1"/>
    <property type="molecule type" value="Genomic_DNA"/>
</dbReference>
<comment type="caution">
    <text evidence="6">The sequence shown here is derived from an EMBL/GenBank/DDBJ whole genome shotgun (WGS) entry which is preliminary data.</text>
</comment>
<comment type="catalytic activity">
    <reaction evidence="1">
        <text>[protein]-peptidylproline (omega=180) = [protein]-peptidylproline (omega=0)</text>
        <dbReference type="Rhea" id="RHEA:16237"/>
        <dbReference type="Rhea" id="RHEA-COMP:10747"/>
        <dbReference type="Rhea" id="RHEA-COMP:10748"/>
        <dbReference type="ChEBI" id="CHEBI:83833"/>
        <dbReference type="ChEBI" id="CHEBI:83834"/>
        <dbReference type="EC" id="5.2.1.8"/>
    </reaction>
</comment>
<dbReference type="PATRIC" id="fig|1306953.7.peg.2951"/>
<evidence type="ECO:0000313" key="6">
    <source>
        <dbReference type="EMBL" id="KNH03079.1"/>
    </source>
</evidence>
<dbReference type="InterPro" id="IPR000297">
    <property type="entry name" value="PPIase_PpiC"/>
</dbReference>
<proteinExistence type="inferred from homology"/>